<organism evidence="3 4">
    <name type="scientific">Actinomycetospora termitidis</name>
    <dbReference type="NCBI Taxonomy" id="3053470"/>
    <lineage>
        <taxon>Bacteria</taxon>
        <taxon>Bacillati</taxon>
        <taxon>Actinomycetota</taxon>
        <taxon>Actinomycetes</taxon>
        <taxon>Pseudonocardiales</taxon>
        <taxon>Pseudonocardiaceae</taxon>
        <taxon>Actinomycetospora</taxon>
    </lineage>
</organism>
<keyword evidence="2" id="KW-0812">Transmembrane</keyword>
<gene>
    <name evidence="3" type="ORF">QRT03_26740</name>
</gene>
<feature type="region of interest" description="Disordered" evidence="1">
    <location>
        <begin position="137"/>
        <end position="166"/>
    </location>
</feature>
<feature type="compositionally biased region" description="Low complexity" evidence="1">
    <location>
        <begin position="40"/>
        <end position="65"/>
    </location>
</feature>
<evidence type="ECO:0000256" key="1">
    <source>
        <dbReference type="SAM" id="MobiDB-lite"/>
    </source>
</evidence>
<keyword evidence="2" id="KW-0472">Membrane</keyword>
<keyword evidence="2" id="KW-1133">Transmembrane helix</keyword>
<sequence length="252" mass="26256">MSRSDEPGEVPVVEQRGRADAVPSPSEEESTVRMPPTGPQPTVTATPTPTVATTVTPPSNPATAPQPVVATKRSRWPLVLTGVLLLVLGTAGGWFARGTLVSEPVPVAAPVATTAPTPTATTVPPLPVAGPPIIPSTTPNASDGPALGRTTAGSRGWGVAQPTEIDGDDGAVVVGVRWEDWGEDRATGTGTAPYTPDDDGEGGDTRVTQERATVVAFDLGDCDGREAYRRVTWYFPQHDEEFSPSRSVRVCD</sequence>
<accession>A0ABT7MFY6</accession>
<proteinExistence type="predicted"/>
<keyword evidence="4" id="KW-1185">Reference proteome</keyword>
<evidence type="ECO:0000313" key="4">
    <source>
        <dbReference type="Proteomes" id="UP001231924"/>
    </source>
</evidence>
<evidence type="ECO:0008006" key="5">
    <source>
        <dbReference type="Google" id="ProtNLM"/>
    </source>
</evidence>
<dbReference type="Proteomes" id="UP001231924">
    <property type="component" value="Unassembled WGS sequence"/>
</dbReference>
<reference evidence="3 4" key="1">
    <citation type="submission" date="2023-06" db="EMBL/GenBank/DDBJ databases">
        <title>Actinomycetospora Odt1-22.</title>
        <authorList>
            <person name="Supong K."/>
        </authorList>
    </citation>
    <scope>NUCLEOTIDE SEQUENCE [LARGE SCALE GENOMIC DNA]</scope>
    <source>
        <strain evidence="3 4">Odt1-22</strain>
    </source>
</reference>
<feature type="transmembrane region" description="Helical" evidence="2">
    <location>
        <begin position="76"/>
        <end position="96"/>
    </location>
</feature>
<protein>
    <recommendedName>
        <fullName evidence="5">Serine/threonine protein kinase</fullName>
    </recommendedName>
</protein>
<feature type="region of interest" description="Disordered" evidence="1">
    <location>
        <begin position="183"/>
        <end position="205"/>
    </location>
</feature>
<feature type="region of interest" description="Disordered" evidence="1">
    <location>
        <begin position="1"/>
        <end position="68"/>
    </location>
</feature>
<evidence type="ECO:0000256" key="2">
    <source>
        <dbReference type="SAM" id="Phobius"/>
    </source>
</evidence>
<comment type="caution">
    <text evidence="3">The sequence shown here is derived from an EMBL/GenBank/DDBJ whole genome shotgun (WGS) entry which is preliminary data.</text>
</comment>
<evidence type="ECO:0000313" key="3">
    <source>
        <dbReference type="EMBL" id="MDL5159593.1"/>
    </source>
</evidence>
<dbReference type="RefSeq" id="WP_286056189.1">
    <property type="nucleotide sequence ID" value="NZ_JASVWF010000007.1"/>
</dbReference>
<name>A0ABT7MFY6_9PSEU</name>
<dbReference type="EMBL" id="JASVWF010000007">
    <property type="protein sequence ID" value="MDL5159593.1"/>
    <property type="molecule type" value="Genomic_DNA"/>
</dbReference>